<evidence type="ECO:0000313" key="1">
    <source>
        <dbReference type="EMBL" id="AXQ51879.1"/>
    </source>
</evidence>
<sequence length="76" mass="8136">MRGIDKRANELLDKGDRAGYAAMLERAVANRRASGRHAAATALLCAQADRLLGETKLPNDEARPVGLAQELEAVAH</sequence>
<protein>
    <submittedName>
        <fullName evidence="1">Uncharacterized protein</fullName>
    </submittedName>
</protein>
<accession>A0A385D1E9</accession>
<dbReference type="KEGG" id="vg:63911569"/>
<dbReference type="EMBL" id="MH697580">
    <property type="protein sequence ID" value="AXQ51879.1"/>
    <property type="molecule type" value="Genomic_DNA"/>
</dbReference>
<dbReference type="RefSeq" id="YP_010050832.1">
    <property type="nucleotide sequence ID" value="NC_054434.1"/>
</dbReference>
<dbReference type="GeneID" id="63911569"/>
<dbReference type="Proteomes" id="UP000264051">
    <property type="component" value="Segment"/>
</dbReference>
<name>A0A385D1E9_9CAUD</name>
<organism evidence="1 2">
    <name type="scientific">Gordonia phage Catfish</name>
    <dbReference type="NCBI Taxonomy" id="2301538"/>
    <lineage>
        <taxon>Viruses</taxon>
        <taxon>Duplodnaviria</taxon>
        <taxon>Heunggongvirae</taxon>
        <taxon>Uroviricota</taxon>
        <taxon>Caudoviricetes</taxon>
        <taxon>Ruthgordonvirinae</taxon>
        <taxon>Catfishvirus</taxon>
        <taxon>Catfishvirus catfish</taxon>
    </lineage>
</organism>
<gene>
    <name evidence="1" type="primary">43</name>
    <name evidence="1" type="ORF">SEA_CATFISH_43</name>
</gene>
<keyword evidence="2" id="KW-1185">Reference proteome</keyword>
<proteinExistence type="predicted"/>
<reference evidence="2" key="1">
    <citation type="submission" date="2018-07" db="EMBL/GenBank/DDBJ databases">
        <authorList>
            <person name="Byford A.D."/>
            <person name="Nguyen L.Q."/>
            <person name="Alvarez I.A."/>
            <person name="Bhandari M."/>
            <person name="Desselle J.R."/>
            <person name="Duong Q.-N.N."/>
            <person name="Dupree A.F."/>
            <person name="Feroben K.E."/>
            <person name="Garrison M.E."/>
            <person name="Higginbotham J.L."/>
            <person name="Hunter C.W."/>
            <person name="Knight B.A."/>
            <person name="Lee J.A."/>
            <person name="Lewis I.C."/>
            <person name="Long E.L."/>
            <person name="Rimal A."/>
            <person name="Sinnasone S."/>
            <person name="Tandukar J."/>
            <person name="Willis C.E."/>
            <person name="Nguyen A.V."/>
            <person name="Hancock A.M."/>
            <person name="Dicus A.P."/>
            <person name="Gallien G.E."/>
            <person name="Weidemeier A.M.D."/>
            <person name="Gissendanner C.R."/>
            <person name="Findley A.M."/>
            <person name="Bollivar D.W."/>
            <person name="Garlena R.A."/>
            <person name="Russell D.A."/>
            <person name="Pope W.H."/>
            <person name="Jacobs-Sera D."/>
            <person name="Hatfull G.F."/>
        </authorList>
    </citation>
    <scope>NUCLEOTIDE SEQUENCE [LARGE SCALE GENOMIC DNA]</scope>
</reference>
<evidence type="ECO:0000313" key="2">
    <source>
        <dbReference type="Proteomes" id="UP000264051"/>
    </source>
</evidence>